<sequence>MSFYTISDLGRITRDDLSQHLLSASPPPLPPHLAIVDVRDSDHVGGHIAGSTHIPSNTLDYRLPELLRVLRDKQTVVFHCALSQQRGPSAALRYLRERRREEERQREIEKEEGLKQQVVVLEGGFVKWQEKFGEDKRLTEAYAKDIWEHGYQG</sequence>
<organism evidence="2">
    <name type="scientific">Mytilinidion resinicola</name>
    <dbReference type="NCBI Taxonomy" id="574789"/>
    <lineage>
        <taxon>Eukaryota</taxon>
        <taxon>Fungi</taxon>
        <taxon>Dikarya</taxon>
        <taxon>Ascomycota</taxon>
        <taxon>Pezizomycotina</taxon>
        <taxon>Dothideomycetes</taxon>
        <taxon>Pleosporomycetidae</taxon>
        <taxon>Mytilinidiales</taxon>
        <taxon>Mytilinidiaceae</taxon>
        <taxon>Mytilinidion</taxon>
    </lineage>
</organism>
<keyword evidence="3" id="KW-1185">Reference proteome</keyword>
<reference evidence="4" key="2">
    <citation type="submission" date="2020-04" db="EMBL/GenBank/DDBJ databases">
        <authorList>
            <consortium name="NCBI Genome Project"/>
        </authorList>
    </citation>
    <scope>NUCLEOTIDE SEQUENCE</scope>
    <source>
        <strain evidence="4">CBS 304.34</strain>
    </source>
</reference>
<dbReference type="InterPro" id="IPR036873">
    <property type="entry name" value="Rhodanese-like_dom_sf"/>
</dbReference>
<dbReference type="PANTHER" id="PTHR10828:SF38">
    <property type="entry name" value="ARSENICAL-RESISTANCE PROTEIN 2-RELATED"/>
    <property type="match status" value="1"/>
</dbReference>
<dbReference type="InterPro" id="IPR001763">
    <property type="entry name" value="Rhodanese-like_dom"/>
</dbReference>
<dbReference type="GO" id="GO:0004725">
    <property type="term" value="F:protein tyrosine phosphatase activity"/>
    <property type="evidence" value="ECO:0007669"/>
    <property type="project" value="TreeGrafter"/>
</dbReference>
<gene>
    <name evidence="2 4" type="ORF">BDZ99DRAFT_492612</name>
</gene>
<reference evidence="2 4" key="1">
    <citation type="journal article" date="2020" name="Stud. Mycol.">
        <title>101 Dothideomycetes genomes: a test case for predicting lifestyles and emergence of pathogens.</title>
        <authorList>
            <person name="Haridas S."/>
            <person name="Albert R."/>
            <person name="Binder M."/>
            <person name="Bloem J."/>
            <person name="Labutti K."/>
            <person name="Salamov A."/>
            <person name="Andreopoulos B."/>
            <person name="Baker S."/>
            <person name="Barry K."/>
            <person name="Bills G."/>
            <person name="Bluhm B."/>
            <person name="Cannon C."/>
            <person name="Castanera R."/>
            <person name="Culley D."/>
            <person name="Daum C."/>
            <person name="Ezra D."/>
            <person name="Gonzalez J."/>
            <person name="Henrissat B."/>
            <person name="Kuo A."/>
            <person name="Liang C."/>
            <person name="Lipzen A."/>
            <person name="Lutzoni F."/>
            <person name="Magnuson J."/>
            <person name="Mondo S."/>
            <person name="Nolan M."/>
            <person name="Ohm R."/>
            <person name="Pangilinan J."/>
            <person name="Park H.-J."/>
            <person name="Ramirez L."/>
            <person name="Alfaro M."/>
            <person name="Sun H."/>
            <person name="Tritt A."/>
            <person name="Yoshinaga Y."/>
            <person name="Zwiers L.-H."/>
            <person name="Turgeon B."/>
            <person name="Goodwin S."/>
            <person name="Spatafora J."/>
            <person name="Crous P."/>
            <person name="Grigoriev I."/>
        </authorList>
    </citation>
    <scope>NUCLEOTIDE SEQUENCE</scope>
    <source>
        <strain evidence="2 4">CBS 304.34</strain>
    </source>
</reference>
<dbReference type="RefSeq" id="XP_033568327.1">
    <property type="nucleotide sequence ID" value="XM_033723178.1"/>
</dbReference>
<evidence type="ECO:0000313" key="4">
    <source>
        <dbReference type="RefSeq" id="XP_033568327.1"/>
    </source>
</evidence>
<dbReference type="GO" id="GO:0005634">
    <property type="term" value="C:nucleus"/>
    <property type="evidence" value="ECO:0007669"/>
    <property type="project" value="TreeGrafter"/>
</dbReference>
<dbReference type="Gene3D" id="3.40.250.10">
    <property type="entry name" value="Rhodanese-like domain"/>
    <property type="match status" value="1"/>
</dbReference>
<dbReference type="PROSITE" id="PS50206">
    <property type="entry name" value="RHODANESE_3"/>
    <property type="match status" value="1"/>
</dbReference>
<reference evidence="4" key="3">
    <citation type="submission" date="2025-04" db="UniProtKB">
        <authorList>
            <consortium name="RefSeq"/>
        </authorList>
    </citation>
    <scope>IDENTIFICATION</scope>
    <source>
        <strain evidence="4">CBS 304.34</strain>
    </source>
</reference>
<proteinExistence type="predicted"/>
<dbReference type="EMBL" id="MU003731">
    <property type="protein sequence ID" value="KAF2801363.1"/>
    <property type="molecule type" value="Genomic_DNA"/>
</dbReference>
<evidence type="ECO:0000259" key="1">
    <source>
        <dbReference type="PROSITE" id="PS50206"/>
    </source>
</evidence>
<name>A0A6A6XYN5_9PEZI</name>
<dbReference type="AlphaFoldDB" id="A0A6A6XYN5"/>
<feature type="domain" description="Rhodanese" evidence="1">
    <location>
        <begin position="29"/>
        <end position="137"/>
    </location>
</feature>
<dbReference type="PANTHER" id="PTHR10828">
    <property type="entry name" value="M-PHASE INDUCER PHOSPHATASE DUAL SPECIFICITY PHOSPHATASE CDC25"/>
    <property type="match status" value="1"/>
</dbReference>
<evidence type="ECO:0000313" key="2">
    <source>
        <dbReference type="EMBL" id="KAF2801363.1"/>
    </source>
</evidence>
<dbReference type="FunFam" id="3.40.250.10:FF:000050">
    <property type="entry name" value="Dual specificity phosphatase, putative"/>
    <property type="match status" value="1"/>
</dbReference>
<dbReference type="OrthoDB" id="102559at2759"/>
<accession>A0A6A6XYN5</accession>
<evidence type="ECO:0000313" key="3">
    <source>
        <dbReference type="Proteomes" id="UP000504636"/>
    </source>
</evidence>
<dbReference type="Pfam" id="PF00581">
    <property type="entry name" value="Rhodanese"/>
    <property type="match status" value="1"/>
</dbReference>
<dbReference type="SUPFAM" id="SSF52821">
    <property type="entry name" value="Rhodanese/Cell cycle control phosphatase"/>
    <property type="match status" value="1"/>
</dbReference>
<dbReference type="GO" id="GO:0005737">
    <property type="term" value="C:cytoplasm"/>
    <property type="evidence" value="ECO:0007669"/>
    <property type="project" value="TreeGrafter"/>
</dbReference>
<protein>
    <submittedName>
        <fullName evidence="2 4">Cdc25 family phosphatase-like protein Ibp1</fullName>
    </submittedName>
</protein>
<dbReference type="Proteomes" id="UP000504636">
    <property type="component" value="Unplaced"/>
</dbReference>
<dbReference type="GeneID" id="54464071"/>
<dbReference type="SMART" id="SM00450">
    <property type="entry name" value="RHOD"/>
    <property type="match status" value="1"/>
</dbReference>